<dbReference type="GO" id="GO:0005953">
    <property type="term" value="C:CAAX-protein geranylgeranyltransferase complex"/>
    <property type="evidence" value="ECO:0007669"/>
    <property type="project" value="TreeGrafter"/>
</dbReference>
<keyword evidence="6" id="KW-0808">Transferase</keyword>
<dbReference type="OrthoDB" id="272289at2759"/>
<dbReference type="PROSITE" id="PS51147">
    <property type="entry name" value="PFTA"/>
    <property type="match status" value="5"/>
</dbReference>
<reference evidence="14" key="1">
    <citation type="submission" date="2021-12" db="EMBL/GenBank/DDBJ databases">
        <authorList>
            <person name="King R."/>
        </authorList>
    </citation>
    <scope>NUCLEOTIDE SEQUENCE</scope>
</reference>
<evidence type="ECO:0000256" key="10">
    <source>
        <dbReference type="ARBA" id="ARBA00041392"/>
    </source>
</evidence>
<dbReference type="AlphaFoldDB" id="A0A9P0B2D0"/>
<proteinExistence type="inferred from homology"/>
<comment type="cofactor">
    <cofactor evidence="1">
        <name>Mg(2+)</name>
        <dbReference type="ChEBI" id="CHEBI:18420"/>
    </cofactor>
</comment>
<evidence type="ECO:0000256" key="1">
    <source>
        <dbReference type="ARBA" id="ARBA00001946"/>
    </source>
</evidence>
<dbReference type="PANTHER" id="PTHR11129:SF1">
    <property type="entry name" value="PROTEIN FARNESYLTRANSFERASE_GERANYLGERANYLTRANSFERASE TYPE-1 SUBUNIT ALPHA"/>
    <property type="match status" value="1"/>
</dbReference>
<evidence type="ECO:0000256" key="3">
    <source>
        <dbReference type="ARBA" id="ARBA00012700"/>
    </source>
</evidence>
<dbReference type="GO" id="GO:0004660">
    <property type="term" value="F:protein farnesyltransferase activity"/>
    <property type="evidence" value="ECO:0007669"/>
    <property type="project" value="UniProtKB-EC"/>
</dbReference>
<dbReference type="GO" id="GO:0004662">
    <property type="term" value="F:CAAX-protein geranylgeranyltransferase activity"/>
    <property type="evidence" value="ECO:0007669"/>
    <property type="project" value="UniProtKB-EC"/>
</dbReference>
<keyword evidence="7" id="KW-0677">Repeat</keyword>
<evidence type="ECO:0000256" key="5">
    <source>
        <dbReference type="ARBA" id="ARBA00022602"/>
    </source>
</evidence>
<dbReference type="Gene3D" id="1.25.40.120">
    <property type="entry name" value="Protein prenylyltransferase"/>
    <property type="match status" value="1"/>
</dbReference>
<sequence>MKMSDSSDEEQDVNYVLFKDRPDWKDIRPIEQDDDDEIVAIHYTDKFKDVHNYLRALLKKGEKSERALELTRVAASENPANYTVWQFRRDILKTLNKDLHEELDYIEKFILKQSKNYQVWHHRKLLVDWLKDPSKENYFTTLILNKDAKNYHAWQHRQWYMKTFQVFDGELDYVDSLLNDDVRNNSAWNQRYFVINNTTGFTEEVLKREIDYTLSKIKEVVENESAWNYLRGLLLHDKEGLSKNKTVTNFCEELYSSNSQSPFVLSLIVDMCCEQVQEGSGDSIYTLERALQLCSDLELKYDKIRANYWKHMADTIKRKASGENVEEEPTTS</sequence>
<protein>
    <recommendedName>
        <fullName evidence="9">Protein farnesyltransferase/geranylgeranyltransferase type-1 subunit alpha</fullName>
        <ecNumber evidence="4">2.5.1.58</ecNumber>
        <ecNumber evidence="3">2.5.1.59</ecNumber>
    </recommendedName>
    <alternativeName>
        <fullName evidence="12">CAAX farnesyltransferase subunit alpha</fullName>
    </alternativeName>
    <alternativeName>
        <fullName evidence="11">FTase-alpha</fullName>
    </alternativeName>
    <alternativeName>
        <fullName evidence="10">Ras proteins prenyltransferase subunit alpha</fullName>
    </alternativeName>
    <alternativeName>
        <fullName evidence="13">Type I protein geranyl-geranyltransferase subunit alpha</fullName>
    </alternativeName>
</protein>
<organism evidence="14 15">
    <name type="scientific">Brassicogethes aeneus</name>
    <name type="common">Rape pollen beetle</name>
    <name type="synonym">Meligethes aeneus</name>
    <dbReference type="NCBI Taxonomy" id="1431903"/>
    <lineage>
        <taxon>Eukaryota</taxon>
        <taxon>Metazoa</taxon>
        <taxon>Ecdysozoa</taxon>
        <taxon>Arthropoda</taxon>
        <taxon>Hexapoda</taxon>
        <taxon>Insecta</taxon>
        <taxon>Pterygota</taxon>
        <taxon>Neoptera</taxon>
        <taxon>Endopterygota</taxon>
        <taxon>Coleoptera</taxon>
        <taxon>Polyphaga</taxon>
        <taxon>Cucujiformia</taxon>
        <taxon>Nitidulidae</taxon>
        <taxon>Meligethinae</taxon>
        <taxon>Brassicogethes</taxon>
    </lineage>
</organism>
<evidence type="ECO:0000256" key="8">
    <source>
        <dbReference type="ARBA" id="ARBA00022842"/>
    </source>
</evidence>
<dbReference type="SUPFAM" id="SSF48439">
    <property type="entry name" value="Protein prenylyltransferase"/>
    <property type="match status" value="1"/>
</dbReference>
<evidence type="ECO:0000256" key="9">
    <source>
        <dbReference type="ARBA" id="ARBA00040965"/>
    </source>
</evidence>
<evidence type="ECO:0000256" key="7">
    <source>
        <dbReference type="ARBA" id="ARBA00022737"/>
    </source>
</evidence>
<keyword evidence="5" id="KW-0637">Prenyltransferase</keyword>
<evidence type="ECO:0000256" key="6">
    <source>
        <dbReference type="ARBA" id="ARBA00022679"/>
    </source>
</evidence>
<evidence type="ECO:0000256" key="13">
    <source>
        <dbReference type="ARBA" id="ARBA00043219"/>
    </source>
</evidence>
<accession>A0A9P0B2D0</accession>
<dbReference type="EC" id="2.5.1.59" evidence="3"/>
<dbReference type="Proteomes" id="UP001154078">
    <property type="component" value="Chromosome 3"/>
</dbReference>
<dbReference type="GO" id="GO:0005965">
    <property type="term" value="C:protein farnesyltransferase complex"/>
    <property type="evidence" value="ECO:0007669"/>
    <property type="project" value="TreeGrafter"/>
</dbReference>
<evidence type="ECO:0000256" key="11">
    <source>
        <dbReference type="ARBA" id="ARBA00042436"/>
    </source>
</evidence>
<evidence type="ECO:0000313" key="14">
    <source>
        <dbReference type="EMBL" id="CAH0553249.1"/>
    </source>
</evidence>
<keyword evidence="8" id="KW-0460">Magnesium</keyword>
<keyword evidence="15" id="KW-1185">Reference proteome</keyword>
<evidence type="ECO:0000256" key="2">
    <source>
        <dbReference type="ARBA" id="ARBA00006734"/>
    </source>
</evidence>
<evidence type="ECO:0000256" key="4">
    <source>
        <dbReference type="ARBA" id="ARBA00012702"/>
    </source>
</evidence>
<gene>
    <name evidence="14" type="ORF">MELIAE_LOCUS5303</name>
</gene>
<dbReference type="EMBL" id="OV121134">
    <property type="protein sequence ID" value="CAH0553249.1"/>
    <property type="molecule type" value="Genomic_DNA"/>
</dbReference>
<name>A0A9P0B2D0_BRAAE</name>
<dbReference type="InterPro" id="IPR002088">
    <property type="entry name" value="Prenyl_trans_a"/>
</dbReference>
<comment type="similarity">
    <text evidence="2">Belongs to the protein prenyltransferase subunit alpha family.</text>
</comment>
<evidence type="ECO:0000313" key="15">
    <source>
        <dbReference type="Proteomes" id="UP001154078"/>
    </source>
</evidence>
<dbReference type="EC" id="2.5.1.58" evidence="4"/>
<dbReference type="PANTHER" id="PTHR11129">
    <property type="entry name" value="PROTEIN FARNESYLTRANSFERASE ALPHA SUBUNIT/RAB GERANYLGERANYL TRANSFERASE ALPHA SUBUNIT"/>
    <property type="match status" value="1"/>
</dbReference>
<dbReference type="Pfam" id="PF01239">
    <property type="entry name" value="PPTA"/>
    <property type="match status" value="5"/>
</dbReference>
<evidence type="ECO:0000256" key="12">
    <source>
        <dbReference type="ARBA" id="ARBA00043086"/>
    </source>
</evidence>